<organism evidence="1">
    <name type="scientific">uncultured Dysgonomonas sp</name>
    <dbReference type="NCBI Taxonomy" id="206096"/>
    <lineage>
        <taxon>Bacteria</taxon>
        <taxon>Pseudomonadati</taxon>
        <taxon>Bacteroidota</taxon>
        <taxon>Bacteroidia</taxon>
        <taxon>Bacteroidales</taxon>
        <taxon>Dysgonomonadaceae</taxon>
        <taxon>Dysgonomonas</taxon>
        <taxon>environmental samples</taxon>
    </lineage>
</organism>
<sequence length="61" mass="7058">MIKENIYTLFIGFRKLGEFKSILEAKKFAQSSNLAGAFNLIGKNYSDSWYIFKSEVKDNEN</sequence>
<proteinExistence type="predicted"/>
<dbReference type="AlphaFoldDB" id="A0A212JMZ8"/>
<reference evidence="1" key="1">
    <citation type="submission" date="2016-04" db="EMBL/GenBank/DDBJ databases">
        <authorList>
            <person name="Evans L.H."/>
            <person name="Alamgir A."/>
            <person name="Owens N."/>
            <person name="Weber N.D."/>
            <person name="Virtaneva K."/>
            <person name="Barbian K."/>
            <person name="Babar A."/>
            <person name="Rosenke K."/>
        </authorList>
    </citation>
    <scope>NUCLEOTIDE SEQUENCE</scope>
    <source>
        <strain evidence="1">86-1</strain>
    </source>
</reference>
<evidence type="ECO:0000313" key="1">
    <source>
        <dbReference type="EMBL" id="SBW00814.1"/>
    </source>
</evidence>
<accession>A0A212JMZ8</accession>
<evidence type="ECO:0008006" key="2">
    <source>
        <dbReference type="Google" id="ProtNLM"/>
    </source>
</evidence>
<name>A0A212JMZ8_9BACT</name>
<gene>
    <name evidence="1" type="ORF">KL86DYS1_20293</name>
</gene>
<dbReference type="EMBL" id="FLUM01000002">
    <property type="protein sequence ID" value="SBW00814.1"/>
    <property type="molecule type" value="Genomic_DNA"/>
</dbReference>
<protein>
    <recommendedName>
        <fullName evidence="2">SPOR domain-containing protein</fullName>
    </recommendedName>
</protein>